<organism evidence="2 3">
    <name type="scientific">[Myrmecia] bisecta</name>
    <dbReference type="NCBI Taxonomy" id="41462"/>
    <lineage>
        <taxon>Eukaryota</taxon>
        <taxon>Viridiplantae</taxon>
        <taxon>Chlorophyta</taxon>
        <taxon>core chlorophytes</taxon>
        <taxon>Trebouxiophyceae</taxon>
        <taxon>Trebouxiales</taxon>
        <taxon>Trebouxiaceae</taxon>
        <taxon>Myrmecia</taxon>
    </lineage>
</organism>
<evidence type="ECO:0000313" key="3">
    <source>
        <dbReference type="Proteomes" id="UP001489004"/>
    </source>
</evidence>
<feature type="chain" id="PRO_5043486405" evidence="1">
    <location>
        <begin position="21"/>
        <end position="144"/>
    </location>
</feature>
<accession>A0AAW1PGY3</accession>
<name>A0AAW1PGY3_9CHLO</name>
<keyword evidence="1" id="KW-0732">Signal</keyword>
<evidence type="ECO:0000313" key="2">
    <source>
        <dbReference type="EMBL" id="KAK9809065.1"/>
    </source>
</evidence>
<dbReference type="AlphaFoldDB" id="A0AAW1PGY3"/>
<protein>
    <submittedName>
        <fullName evidence="2">Uncharacterized protein</fullName>
    </submittedName>
</protein>
<reference evidence="2 3" key="1">
    <citation type="journal article" date="2024" name="Nat. Commun.">
        <title>Phylogenomics reveals the evolutionary origins of lichenization in chlorophyte algae.</title>
        <authorList>
            <person name="Puginier C."/>
            <person name="Libourel C."/>
            <person name="Otte J."/>
            <person name="Skaloud P."/>
            <person name="Haon M."/>
            <person name="Grisel S."/>
            <person name="Petersen M."/>
            <person name="Berrin J.G."/>
            <person name="Delaux P.M."/>
            <person name="Dal Grande F."/>
            <person name="Keller J."/>
        </authorList>
    </citation>
    <scope>NUCLEOTIDE SEQUENCE [LARGE SCALE GENOMIC DNA]</scope>
    <source>
        <strain evidence="2 3">SAG 2043</strain>
    </source>
</reference>
<gene>
    <name evidence="2" type="ORF">WJX72_008780</name>
</gene>
<dbReference type="Proteomes" id="UP001489004">
    <property type="component" value="Unassembled WGS sequence"/>
</dbReference>
<comment type="caution">
    <text evidence="2">The sequence shown here is derived from an EMBL/GenBank/DDBJ whole genome shotgun (WGS) entry which is preliminary data.</text>
</comment>
<keyword evidence="3" id="KW-1185">Reference proteome</keyword>
<evidence type="ECO:0000256" key="1">
    <source>
        <dbReference type="SAM" id="SignalP"/>
    </source>
</evidence>
<proteinExistence type="predicted"/>
<sequence length="144" mass="16378">MRASAVALWWGLLLCTSVGARLLPESAQGDFDYDKEYGVHGYVPVLGVGVLHDPNMTDTEYITGTKRLGNYDSQALMTVGHRVNGWYVAKKWGCPPPYYVDWGRCEYLHPWNNSAYSLSYWQKNMTLRQEILNAARPDDIMAKL</sequence>
<dbReference type="EMBL" id="JALJOR010000011">
    <property type="protein sequence ID" value="KAK9809065.1"/>
    <property type="molecule type" value="Genomic_DNA"/>
</dbReference>
<feature type="signal peptide" evidence="1">
    <location>
        <begin position="1"/>
        <end position="20"/>
    </location>
</feature>